<comment type="caution">
    <text evidence="2">The sequence shown here is derived from an EMBL/GenBank/DDBJ whole genome shotgun (WGS) entry which is preliminary data.</text>
</comment>
<evidence type="ECO:0000313" key="2">
    <source>
        <dbReference type="EMBL" id="OGD97896.1"/>
    </source>
</evidence>
<dbReference type="InterPro" id="IPR043723">
    <property type="entry name" value="DUF5665"/>
</dbReference>
<feature type="transmembrane region" description="Helical" evidence="1">
    <location>
        <begin position="32"/>
        <end position="53"/>
    </location>
</feature>
<name>A0A1F5H154_9BACT</name>
<dbReference type="Pfam" id="PF18910">
    <property type="entry name" value="DUF5665"/>
    <property type="match status" value="1"/>
</dbReference>
<organism evidence="2 3">
    <name type="scientific">Candidatus Curtissbacteria bacterium RIFCSPLOWO2_01_FULL_38_11b</name>
    <dbReference type="NCBI Taxonomy" id="1797725"/>
    <lineage>
        <taxon>Bacteria</taxon>
        <taxon>Candidatus Curtissiibacteriota</taxon>
    </lineage>
</organism>
<reference evidence="2 3" key="1">
    <citation type="journal article" date="2016" name="Nat. Commun.">
        <title>Thousands of microbial genomes shed light on interconnected biogeochemical processes in an aquifer system.</title>
        <authorList>
            <person name="Anantharaman K."/>
            <person name="Brown C.T."/>
            <person name="Hug L.A."/>
            <person name="Sharon I."/>
            <person name="Castelle C.J."/>
            <person name="Probst A.J."/>
            <person name="Thomas B.C."/>
            <person name="Singh A."/>
            <person name="Wilkins M.J."/>
            <person name="Karaoz U."/>
            <person name="Brodie E.L."/>
            <person name="Williams K.H."/>
            <person name="Hubbard S.S."/>
            <person name="Banfield J.F."/>
        </authorList>
    </citation>
    <scope>NUCLEOTIDE SEQUENCE [LARGE SCALE GENOMIC DNA]</scope>
</reference>
<dbReference type="AlphaFoldDB" id="A0A1F5H154"/>
<proteinExistence type="predicted"/>
<evidence type="ECO:0000256" key="1">
    <source>
        <dbReference type="SAM" id="Phobius"/>
    </source>
</evidence>
<gene>
    <name evidence="2" type="ORF">A3A49_02750</name>
</gene>
<protein>
    <submittedName>
        <fullName evidence="2">Uncharacterized protein</fullName>
    </submittedName>
</protein>
<accession>A0A1F5H154</accession>
<dbReference type="STRING" id="1797725.A3A49_02750"/>
<dbReference type="EMBL" id="MFBO01000022">
    <property type="protein sequence ID" value="OGD97896.1"/>
    <property type="molecule type" value="Genomic_DNA"/>
</dbReference>
<keyword evidence="1" id="KW-0812">Transmembrane</keyword>
<dbReference type="Proteomes" id="UP000176740">
    <property type="component" value="Unassembled WGS sequence"/>
</dbReference>
<keyword evidence="1" id="KW-0472">Membrane</keyword>
<sequence>MAEDKPKTIEKYYIETTASLKKRLLLGITGGIGWGIGLTLGTAAVIVSLGFFVSKIDFVPILGQFLSDVIKESQNNLRIR</sequence>
<evidence type="ECO:0000313" key="3">
    <source>
        <dbReference type="Proteomes" id="UP000176740"/>
    </source>
</evidence>
<keyword evidence="1" id="KW-1133">Transmembrane helix</keyword>